<gene>
    <name evidence="2" type="ORF">IAD16_02855</name>
</gene>
<evidence type="ECO:0000313" key="3">
    <source>
        <dbReference type="Proteomes" id="UP000824091"/>
    </source>
</evidence>
<organism evidence="2 3">
    <name type="scientific">Candidatus Fimisoma avicola</name>
    <dbReference type="NCBI Taxonomy" id="2840826"/>
    <lineage>
        <taxon>Bacteria</taxon>
        <taxon>Bacillati</taxon>
        <taxon>Bacillota</taxon>
        <taxon>Clostridia</taxon>
        <taxon>Eubacteriales</taxon>
        <taxon>Candidatus Fimisoma</taxon>
    </lineage>
</organism>
<keyword evidence="1" id="KW-1133">Transmembrane helix</keyword>
<dbReference type="GO" id="GO:0016020">
    <property type="term" value="C:membrane"/>
    <property type="evidence" value="ECO:0007669"/>
    <property type="project" value="InterPro"/>
</dbReference>
<dbReference type="Proteomes" id="UP000824091">
    <property type="component" value="Unassembled WGS sequence"/>
</dbReference>
<accession>A0A9D1L8L5</accession>
<evidence type="ECO:0000313" key="2">
    <source>
        <dbReference type="EMBL" id="HIU27307.1"/>
    </source>
</evidence>
<reference evidence="2" key="2">
    <citation type="journal article" date="2021" name="PeerJ">
        <title>Extensive microbial diversity within the chicken gut microbiome revealed by metagenomics and culture.</title>
        <authorList>
            <person name="Gilroy R."/>
            <person name="Ravi A."/>
            <person name="Getino M."/>
            <person name="Pursley I."/>
            <person name="Horton D.L."/>
            <person name="Alikhan N.F."/>
            <person name="Baker D."/>
            <person name="Gharbi K."/>
            <person name="Hall N."/>
            <person name="Watson M."/>
            <person name="Adriaenssens E.M."/>
            <person name="Foster-Nyarko E."/>
            <person name="Jarju S."/>
            <person name="Secka A."/>
            <person name="Antonio M."/>
            <person name="Oren A."/>
            <person name="Chaudhuri R.R."/>
            <person name="La Ragione R."/>
            <person name="Hildebrand F."/>
            <person name="Pallen M.J."/>
        </authorList>
    </citation>
    <scope>NUCLEOTIDE SEQUENCE</scope>
    <source>
        <strain evidence="2">11300</strain>
    </source>
</reference>
<name>A0A9D1L8L5_9FIRM</name>
<reference evidence="2" key="1">
    <citation type="submission" date="2020-10" db="EMBL/GenBank/DDBJ databases">
        <authorList>
            <person name="Gilroy R."/>
        </authorList>
    </citation>
    <scope>NUCLEOTIDE SEQUENCE</scope>
    <source>
        <strain evidence="2">11300</strain>
    </source>
</reference>
<comment type="caution">
    <text evidence="2">The sequence shown here is derived from an EMBL/GenBank/DDBJ whole genome shotgun (WGS) entry which is preliminary data.</text>
</comment>
<sequence>MQTTLVYAIYMFSNILVAALVIRALLSWFARDPYSPAGKIYGFFIRFTEPIVMPFRKLLSRFNTGMFDFSLLLAMLAIEIGANIICRIILIF</sequence>
<dbReference type="EMBL" id="DVMO01000044">
    <property type="protein sequence ID" value="HIU27307.1"/>
    <property type="molecule type" value="Genomic_DNA"/>
</dbReference>
<keyword evidence="1" id="KW-0812">Transmembrane</keyword>
<feature type="transmembrane region" description="Helical" evidence="1">
    <location>
        <begin position="7"/>
        <end position="30"/>
    </location>
</feature>
<dbReference type="AlphaFoldDB" id="A0A9D1L8L5"/>
<keyword evidence="1" id="KW-0472">Membrane</keyword>
<dbReference type="InterPro" id="IPR003425">
    <property type="entry name" value="CCB3/YggT"/>
</dbReference>
<dbReference type="Pfam" id="PF02325">
    <property type="entry name" value="CCB3_YggT"/>
    <property type="match status" value="1"/>
</dbReference>
<evidence type="ECO:0000256" key="1">
    <source>
        <dbReference type="SAM" id="Phobius"/>
    </source>
</evidence>
<protein>
    <submittedName>
        <fullName evidence="2">YggT family protein</fullName>
    </submittedName>
</protein>
<feature type="transmembrane region" description="Helical" evidence="1">
    <location>
        <begin position="69"/>
        <end position="90"/>
    </location>
</feature>
<proteinExistence type="predicted"/>